<accession>A0A2H1W653</accession>
<sequence>MKPDENVPVNELMGHLILSNRCRPWTLETSEALQVRCRLLRGNRGLGKNEQRNITQALFHVGFLLGRGITPKVIQCLLPIWAKREGVLRLLLIKIHPVSSPAFRAGAPVNPLGSPQLQKWQNG</sequence>
<protein>
    <submittedName>
        <fullName evidence="1">SFRICE_032466</fullName>
    </submittedName>
</protein>
<organism evidence="1">
    <name type="scientific">Spodoptera frugiperda</name>
    <name type="common">Fall armyworm</name>
    <dbReference type="NCBI Taxonomy" id="7108"/>
    <lineage>
        <taxon>Eukaryota</taxon>
        <taxon>Metazoa</taxon>
        <taxon>Ecdysozoa</taxon>
        <taxon>Arthropoda</taxon>
        <taxon>Hexapoda</taxon>
        <taxon>Insecta</taxon>
        <taxon>Pterygota</taxon>
        <taxon>Neoptera</taxon>
        <taxon>Endopterygota</taxon>
        <taxon>Lepidoptera</taxon>
        <taxon>Glossata</taxon>
        <taxon>Ditrysia</taxon>
        <taxon>Noctuoidea</taxon>
        <taxon>Noctuidae</taxon>
        <taxon>Amphipyrinae</taxon>
        <taxon>Spodoptera</taxon>
    </lineage>
</organism>
<dbReference type="EMBL" id="ODYU01006594">
    <property type="protein sequence ID" value="SOQ48569.1"/>
    <property type="molecule type" value="Genomic_DNA"/>
</dbReference>
<proteinExistence type="predicted"/>
<evidence type="ECO:0000313" key="1">
    <source>
        <dbReference type="EMBL" id="SOQ48569.1"/>
    </source>
</evidence>
<gene>
    <name evidence="1" type="ORF">SFRICE_032466</name>
</gene>
<name>A0A2H1W653_SPOFR</name>
<reference evidence="1" key="1">
    <citation type="submission" date="2016-07" db="EMBL/GenBank/DDBJ databases">
        <authorList>
            <person name="Bretaudeau A."/>
        </authorList>
    </citation>
    <scope>NUCLEOTIDE SEQUENCE</scope>
    <source>
        <strain evidence="1">Rice</strain>
        <tissue evidence="1">Whole body</tissue>
    </source>
</reference>
<dbReference type="AlphaFoldDB" id="A0A2H1W653"/>